<accession>A0ACB0F850</accession>
<reference evidence="1" key="1">
    <citation type="submission" date="2023-05" db="EMBL/GenBank/DDBJ databases">
        <authorList>
            <consortium name="ELIXIR-Norway"/>
        </authorList>
    </citation>
    <scope>NUCLEOTIDE SEQUENCE</scope>
</reference>
<sequence>MFWGPGDPTINGTTPEDCREGKGPPYRSGWSIRPAFEPWHSAVPDSEQLVSLPGLRSLTSKARQRYLSVRVAVKTELNTLRKSNWLGTQHKLKLTVASLGLAPDMPREVSLKFTKHVNACSSRLSWGHAKQSHPWERQRGGKSIQKLCSTCPVPPCFELASENTGFLCSRALMKSNASRPLPEAQCRAL</sequence>
<organism evidence="1 2">
    <name type="scientific">Rangifer tarandus platyrhynchus</name>
    <name type="common">Svalbard reindeer</name>
    <dbReference type="NCBI Taxonomy" id="3082113"/>
    <lineage>
        <taxon>Eukaryota</taxon>
        <taxon>Metazoa</taxon>
        <taxon>Chordata</taxon>
        <taxon>Craniata</taxon>
        <taxon>Vertebrata</taxon>
        <taxon>Euteleostomi</taxon>
        <taxon>Mammalia</taxon>
        <taxon>Eutheria</taxon>
        <taxon>Laurasiatheria</taxon>
        <taxon>Artiodactyla</taxon>
        <taxon>Ruminantia</taxon>
        <taxon>Pecora</taxon>
        <taxon>Cervidae</taxon>
        <taxon>Odocoileinae</taxon>
        <taxon>Rangifer</taxon>
    </lineage>
</organism>
<dbReference type="EMBL" id="OX596117">
    <property type="protein sequence ID" value="CAI9709268.1"/>
    <property type="molecule type" value="Genomic_DNA"/>
</dbReference>
<proteinExistence type="predicted"/>
<name>A0ACB0F850_RANTA</name>
<evidence type="ECO:0000313" key="2">
    <source>
        <dbReference type="Proteomes" id="UP001162501"/>
    </source>
</evidence>
<dbReference type="Proteomes" id="UP001162501">
    <property type="component" value="Chromosome 33"/>
</dbReference>
<protein>
    <submittedName>
        <fullName evidence="1">Uncharacterized protein</fullName>
    </submittedName>
</protein>
<evidence type="ECO:0000313" key="1">
    <source>
        <dbReference type="EMBL" id="CAI9709268.1"/>
    </source>
</evidence>
<gene>
    <name evidence="1" type="ORF">MRATA1EN3_LOCUS20481</name>
</gene>